<proteinExistence type="predicted"/>
<feature type="compositionally biased region" description="Basic and acidic residues" evidence="6">
    <location>
        <begin position="53"/>
        <end position="75"/>
    </location>
</feature>
<dbReference type="PANTHER" id="PTHR37011:SF1">
    <property type="entry name" value="POT FAMILY PEPTIDE TRANSPORT PROTEIN"/>
    <property type="match status" value="1"/>
</dbReference>
<dbReference type="InterPro" id="IPR010920">
    <property type="entry name" value="LSM_dom_sf"/>
</dbReference>
<feature type="region of interest" description="Disordered" evidence="6">
    <location>
        <begin position="42"/>
        <end position="75"/>
    </location>
</feature>
<keyword evidence="5 8" id="KW-0449">Lipoprotein</keyword>
<dbReference type="SUPFAM" id="SSF50182">
    <property type="entry name" value="Sm-like ribonucleoproteins"/>
    <property type="match status" value="1"/>
</dbReference>
<dbReference type="PANTHER" id="PTHR37011">
    <property type="entry name" value="POT FAMILY PEPTIDE TRANSPORT PROTEIN-RELATED"/>
    <property type="match status" value="1"/>
</dbReference>
<evidence type="ECO:0000259" key="7">
    <source>
        <dbReference type="Pfam" id="PF06004"/>
    </source>
</evidence>
<evidence type="ECO:0000256" key="5">
    <source>
        <dbReference type="ARBA" id="ARBA00023288"/>
    </source>
</evidence>
<dbReference type="PROSITE" id="PS51257">
    <property type="entry name" value="PROKAR_LIPOPROTEIN"/>
    <property type="match status" value="1"/>
</dbReference>
<keyword evidence="1" id="KW-1003">Cell membrane</keyword>
<gene>
    <name evidence="8" type="ORF">KL86DPRO_50099</name>
</gene>
<dbReference type="Gene3D" id="2.30.30.100">
    <property type="match status" value="1"/>
</dbReference>
<dbReference type="InterPro" id="IPR010305">
    <property type="entry name" value="YgdI/YgdR-like"/>
</dbReference>
<dbReference type="AlphaFoldDB" id="A0A212KC77"/>
<evidence type="ECO:0000256" key="3">
    <source>
        <dbReference type="ARBA" id="ARBA00023136"/>
    </source>
</evidence>
<dbReference type="InterPro" id="IPR047807">
    <property type="entry name" value="YgdI/YgdR-like_SH3-like"/>
</dbReference>
<keyword evidence="2" id="KW-0732">Signal</keyword>
<sequence length="75" mass="8268">MKRSILLFLLATAAATLLVGCGSRYVLVTSDYTIHIATSKPELDPSTGTLTFTDEHGQEVSIPKDDMKQTRELRD</sequence>
<keyword evidence="3" id="KW-0472">Membrane</keyword>
<organism evidence="8">
    <name type="scientific">uncultured delta proteobacterium</name>
    <dbReference type="NCBI Taxonomy" id="34034"/>
    <lineage>
        <taxon>Bacteria</taxon>
        <taxon>Deltaproteobacteria</taxon>
        <taxon>environmental samples</taxon>
    </lineage>
</organism>
<reference evidence="8" key="1">
    <citation type="submission" date="2016-04" db="EMBL/GenBank/DDBJ databases">
        <authorList>
            <person name="Evans L.H."/>
            <person name="Alamgir A."/>
            <person name="Owens N."/>
            <person name="Weber N.D."/>
            <person name="Virtaneva K."/>
            <person name="Barbian K."/>
            <person name="Babar A."/>
            <person name="Rosenke K."/>
        </authorList>
    </citation>
    <scope>NUCLEOTIDE SEQUENCE</scope>
    <source>
        <strain evidence="8">86</strain>
    </source>
</reference>
<accession>A0A212KC77</accession>
<dbReference type="NCBIfam" id="NF033216">
    <property type="entry name" value="lipo_YgdI_YgdR"/>
    <property type="match status" value="1"/>
</dbReference>
<dbReference type="EMBL" id="FLUQ01000005">
    <property type="protein sequence ID" value="SBW09208.1"/>
    <property type="molecule type" value="Genomic_DNA"/>
</dbReference>
<dbReference type="Pfam" id="PF06004">
    <property type="entry name" value="DUF903"/>
    <property type="match status" value="1"/>
</dbReference>
<evidence type="ECO:0000256" key="4">
    <source>
        <dbReference type="ARBA" id="ARBA00023139"/>
    </source>
</evidence>
<name>A0A212KC77_9DELT</name>
<evidence type="ECO:0000256" key="6">
    <source>
        <dbReference type="SAM" id="MobiDB-lite"/>
    </source>
</evidence>
<protein>
    <submittedName>
        <fullName evidence="8">Putative Lipoprotein</fullName>
    </submittedName>
</protein>
<evidence type="ECO:0000256" key="2">
    <source>
        <dbReference type="ARBA" id="ARBA00022729"/>
    </source>
</evidence>
<feature type="domain" description="Lipoprotein YgdI/YgdR-like SH3-like" evidence="7">
    <location>
        <begin position="24"/>
        <end position="72"/>
    </location>
</feature>
<evidence type="ECO:0000256" key="1">
    <source>
        <dbReference type="ARBA" id="ARBA00022475"/>
    </source>
</evidence>
<evidence type="ECO:0000313" key="8">
    <source>
        <dbReference type="EMBL" id="SBW09208.1"/>
    </source>
</evidence>
<keyword evidence="4" id="KW-0564">Palmitate</keyword>